<proteinExistence type="predicted"/>
<dbReference type="Gene3D" id="2.160.20.10">
    <property type="entry name" value="Single-stranded right-handed beta-helix, Pectin lyase-like"/>
    <property type="match status" value="1"/>
</dbReference>
<dbReference type="KEGG" id="orp:MOP44_27720"/>
<sequence>MHKIYRTSPLFLLVAAGLLLMMANPPELRAQAQKFVISPNGTDDTPSIQAAMTACQGVTPHCVIRLMEGDFILTPVEADDFRGSIVGAGMNKTNITLKPGFQIQTGFFFQPPSPSNPHPQMFTFRGGDVTIMDLTMKAHGQDPFPPYCYFPGVCFTQLQSFISVFALPGSTDRTNSRIERVQLLAEQGPTGGVTSNARNTNNAIAIGGQFFQAKMEYGGTHVIKDCFVDWSHIFLLGANEVKFSLDHNTFRHSSSAADVGQVSDSDISLTHNDIEASWTGIGVTQFTFYDPDGWVPLKPSRYQIAGNRIRIAGNTPNPGEGIFVSDQFQLLAGDSQKRMVDVTITNNSVEMQAGALGGIDLWSVDNARVAGNVVKGAGDWGIGATGVTNSQFLGNYVDAFDATGGQIFLSGPGVATGGDSGYDTPVTNTFPATSNAFVLAGAHDVVVDQGTNNTVKRR</sequence>
<dbReference type="InterPro" id="IPR012334">
    <property type="entry name" value="Pectin_lyas_fold"/>
</dbReference>
<dbReference type="SUPFAM" id="SSF51126">
    <property type="entry name" value="Pectin lyase-like"/>
    <property type="match status" value="1"/>
</dbReference>
<accession>A0A9J7BRD7</accession>
<dbReference type="InterPro" id="IPR011050">
    <property type="entry name" value="Pectin_lyase_fold/virulence"/>
</dbReference>
<dbReference type="EMBL" id="CP093313">
    <property type="protein sequence ID" value="UWZ84322.1"/>
    <property type="molecule type" value="Genomic_DNA"/>
</dbReference>
<dbReference type="RefSeq" id="WP_260793826.1">
    <property type="nucleotide sequence ID" value="NZ_CP093313.1"/>
</dbReference>
<evidence type="ECO:0000313" key="2">
    <source>
        <dbReference type="Proteomes" id="UP001059380"/>
    </source>
</evidence>
<gene>
    <name evidence="1" type="ORF">MOP44_27720</name>
</gene>
<evidence type="ECO:0008006" key="3">
    <source>
        <dbReference type="Google" id="ProtNLM"/>
    </source>
</evidence>
<name>A0A9J7BRD7_9BACT</name>
<evidence type="ECO:0000313" key="1">
    <source>
        <dbReference type="EMBL" id="UWZ84322.1"/>
    </source>
</evidence>
<organism evidence="1 2">
    <name type="scientific">Occallatibacter riparius</name>
    <dbReference type="NCBI Taxonomy" id="1002689"/>
    <lineage>
        <taxon>Bacteria</taxon>
        <taxon>Pseudomonadati</taxon>
        <taxon>Acidobacteriota</taxon>
        <taxon>Terriglobia</taxon>
        <taxon>Terriglobales</taxon>
        <taxon>Acidobacteriaceae</taxon>
        <taxon>Occallatibacter</taxon>
    </lineage>
</organism>
<reference evidence="1" key="1">
    <citation type="submission" date="2021-04" db="EMBL/GenBank/DDBJ databases">
        <title>Phylogenetic analysis of Acidobacteriaceae.</title>
        <authorList>
            <person name="Qiu L."/>
            <person name="Zhang Q."/>
        </authorList>
    </citation>
    <scope>NUCLEOTIDE SEQUENCE</scope>
    <source>
        <strain evidence="1">DSM 25168</strain>
    </source>
</reference>
<keyword evidence="2" id="KW-1185">Reference proteome</keyword>
<dbReference type="AlphaFoldDB" id="A0A9J7BRD7"/>
<dbReference type="Proteomes" id="UP001059380">
    <property type="component" value="Chromosome"/>
</dbReference>
<protein>
    <recommendedName>
        <fullName evidence="3">Right handed beta helix domain-containing protein</fullName>
    </recommendedName>
</protein>